<reference evidence="1" key="1">
    <citation type="submission" date="2021-06" db="EMBL/GenBank/DDBJ databases">
        <authorList>
            <person name="Hodson N. C."/>
            <person name="Mongue J. A."/>
            <person name="Jaron S. K."/>
        </authorList>
    </citation>
    <scope>NUCLEOTIDE SEQUENCE</scope>
</reference>
<evidence type="ECO:0000313" key="1">
    <source>
        <dbReference type="EMBL" id="CAG7836326.1"/>
    </source>
</evidence>
<proteinExistence type="predicted"/>
<organism evidence="1 2">
    <name type="scientific">Allacma fusca</name>
    <dbReference type="NCBI Taxonomy" id="39272"/>
    <lineage>
        <taxon>Eukaryota</taxon>
        <taxon>Metazoa</taxon>
        <taxon>Ecdysozoa</taxon>
        <taxon>Arthropoda</taxon>
        <taxon>Hexapoda</taxon>
        <taxon>Collembola</taxon>
        <taxon>Symphypleona</taxon>
        <taxon>Sminthuridae</taxon>
        <taxon>Allacma</taxon>
    </lineage>
</organism>
<name>A0A8J2Q6B7_9HEXA</name>
<dbReference type="EMBL" id="CAJVCH010570979">
    <property type="protein sequence ID" value="CAG7836326.1"/>
    <property type="molecule type" value="Genomic_DNA"/>
</dbReference>
<keyword evidence="2" id="KW-1185">Reference proteome</keyword>
<sequence>MNFSHRNRGRKEARDIWIRAFPLQSLNHLILRSLSKSEAGSKIQRVTVARFILTEIIELQKFNEDCIQKGLSEFVDTEEITRYFVMFDQLFLRIVSDTEWTCESKTELIELVSRYHDEGTINFASTRIPDMLLQSISPDRLQDTLLEALLDPKDEFKLNSLIQICSPRSPENFQKIIVSLFDLFTEKSNYHSEVMRFTRDFVSKLEVQYMDKFLVLVPSYFQPIITMYQQCQLFLSDCSITAKQLLRGLVLYSLESVYNPVNIKICDLSEQTISFYIAAACPKFLPILEEAFKLGEVTLKDYPFLWMHLHSVRKKVTS</sequence>
<gene>
    <name evidence="1" type="ORF">AFUS01_LOCUS45582</name>
</gene>
<comment type="caution">
    <text evidence="1">The sequence shown here is derived from an EMBL/GenBank/DDBJ whole genome shotgun (WGS) entry which is preliminary data.</text>
</comment>
<dbReference type="Proteomes" id="UP000708208">
    <property type="component" value="Unassembled WGS sequence"/>
</dbReference>
<evidence type="ECO:0000313" key="2">
    <source>
        <dbReference type="Proteomes" id="UP000708208"/>
    </source>
</evidence>
<protein>
    <submittedName>
        <fullName evidence="1">Uncharacterized protein</fullName>
    </submittedName>
</protein>
<dbReference type="AlphaFoldDB" id="A0A8J2Q6B7"/>
<accession>A0A8J2Q6B7</accession>